<protein>
    <submittedName>
        <fullName evidence="3">Uncharacterized protein</fullName>
    </submittedName>
</protein>
<sequence>MGTLDIKFLVILEILIGFKHANAALCYGCGLLDRNCNDPFTCGEGKYKDITGIFCSCKEDLCNYALPVGSSIIVMGAAMIVYIVLR</sequence>
<evidence type="ECO:0000313" key="3">
    <source>
        <dbReference type="EMBL" id="KAL3889814.1"/>
    </source>
</evidence>
<evidence type="ECO:0000256" key="2">
    <source>
        <dbReference type="SAM" id="SignalP"/>
    </source>
</evidence>
<feature type="chain" id="PRO_5044751590" evidence="2">
    <location>
        <begin position="24"/>
        <end position="86"/>
    </location>
</feature>
<reference evidence="3 4" key="1">
    <citation type="submission" date="2024-11" db="EMBL/GenBank/DDBJ databases">
        <title>Chromosome-level genome assembly of the freshwater bivalve Anodonta woodiana.</title>
        <authorList>
            <person name="Chen X."/>
        </authorList>
    </citation>
    <scope>NUCLEOTIDE SEQUENCE [LARGE SCALE GENOMIC DNA]</scope>
    <source>
        <strain evidence="3">MN2024</strain>
        <tissue evidence="3">Gills</tissue>
    </source>
</reference>
<name>A0ABD3XUD4_SINWO</name>
<dbReference type="EMBL" id="JBJQND010000001">
    <property type="protein sequence ID" value="KAL3889814.1"/>
    <property type="molecule type" value="Genomic_DNA"/>
</dbReference>
<keyword evidence="2" id="KW-0732">Signal</keyword>
<dbReference type="Proteomes" id="UP001634394">
    <property type="component" value="Unassembled WGS sequence"/>
</dbReference>
<evidence type="ECO:0000256" key="1">
    <source>
        <dbReference type="SAM" id="Phobius"/>
    </source>
</evidence>
<feature type="signal peptide" evidence="2">
    <location>
        <begin position="1"/>
        <end position="23"/>
    </location>
</feature>
<comment type="caution">
    <text evidence="3">The sequence shown here is derived from an EMBL/GenBank/DDBJ whole genome shotgun (WGS) entry which is preliminary data.</text>
</comment>
<keyword evidence="1" id="KW-0812">Transmembrane</keyword>
<gene>
    <name evidence="3" type="ORF">ACJMK2_002142</name>
</gene>
<keyword evidence="4" id="KW-1185">Reference proteome</keyword>
<accession>A0ABD3XUD4</accession>
<keyword evidence="1" id="KW-1133">Transmembrane helix</keyword>
<organism evidence="3 4">
    <name type="scientific">Sinanodonta woodiana</name>
    <name type="common">Chinese pond mussel</name>
    <name type="synonym">Anodonta woodiana</name>
    <dbReference type="NCBI Taxonomy" id="1069815"/>
    <lineage>
        <taxon>Eukaryota</taxon>
        <taxon>Metazoa</taxon>
        <taxon>Spiralia</taxon>
        <taxon>Lophotrochozoa</taxon>
        <taxon>Mollusca</taxon>
        <taxon>Bivalvia</taxon>
        <taxon>Autobranchia</taxon>
        <taxon>Heteroconchia</taxon>
        <taxon>Palaeoheterodonta</taxon>
        <taxon>Unionida</taxon>
        <taxon>Unionoidea</taxon>
        <taxon>Unionidae</taxon>
        <taxon>Unioninae</taxon>
        <taxon>Sinanodonta</taxon>
    </lineage>
</organism>
<feature type="transmembrane region" description="Helical" evidence="1">
    <location>
        <begin position="64"/>
        <end position="85"/>
    </location>
</feature>
<dbReference type="AlphaFoldDB" id="A0ABD3XUD4"/>
<keyword evidence="1" id="KW-0472">Membrane</keyword>
<evidence type="ECO:0000313" key="4">
    <source>
        <dbReference type="Proteomes" id="UP001634394"/>
    </source>
</evidence>
<proteinExistence type="predicted"/>